<organism evidence="1 2">
    <name type="scientific">Pigmentiphaga soli</name>
    <dbReference type="NCBI Taxonomy" id="1007095"/>
    <lineage>
        <taxon>Bacteria</taxon>
        <taxon>Pseudomonadati</taxon>
        <taxon>Pseudomonadota</taxon>
        <taxon>Betaproteobacteria</taxon>
        <taxon>Burkholderiales</taxon>
        <taxon>Alcaligenaceae</taxon>
        <taxon>Pigmentiphaga</taxon>
    </lineage>
</organism>
<evidence type="ECO:0000313" key="2">
    <source>
        <dbReference type="Proteomes" id="UP001501671"/>
    </source>
</evidence>
<dbReference type="SUPFAM" id="SSF46689">
    <property type="entry name" value="Homeodomain-like"/>
    <property type="match status" value="1"/>
</dbReference>
<reference evidence="2" key="1">
    <citation type="journal article" date="2019" name="Int. J. Syst. Evol. Microbiol.">
        <title>The Global Catalogue of Microorganisms (GCM) 10K type strain sequencing project: providing services to taxonomists for standard genome sequencing and annotation.</title>
        <authorList>
            <consortium name="The Broad Institute Genomics Platform"/>
            <consortium name="The Broad Institute Genome Sequencing Center for Infectious Disease"/>
            <person name="Wu L."/>
            <person name="Ma J."/>
        </authorList>
    </citation>
    <scope>NUCLEOTIDE SEQUENCE [LARGE SCALE GENOMIC DNA]</scope>
    <source>
        <strain evidence="2">JCM 17666</strain>
    </source>
</reference>
<evidence type="ECO:0000313" key="1">
    <source>
        <dbReference type="EMBL" id="GAA4333502.1"/>
    </source>
</evidence>
<comment type="caution">
    <text evidence="1">The sequence shown here is derived from an EMBL/GenBank/DDBJ whole genome shotgun (WGS) entry which is preliminary data.</text>
</comment>
<accession>A0ABP8H320</accession>
<dbReference type="InterPro" id="IPR009057">
    <property type="entry name" value="Homeodomain-like_sf"/>
</dbReference>
<dbReference type="Gene3D" id="1.10.10.60">
    <property type="entry name" value="Homeodomain-like"/>
    <property type="match status" value="1"/>
</dbReference>
<dbReference type="EMBL" id="BAABFO010000010">
    <property type="protein sequence ID" value="GAA4333502.1"/>
    <property type="molecule type" value="Genomic_DNA"/>
</dbReference>
<dbReference type="InterPro" id="IPR011006">
    <property type="entry name" value="CheY-like_superfamily"/>
</dbReference>
<name>A0ABP8H320_9BURK</name>
<gene>
    <name evidence="1" type="ORF">GCM10023144_24860</name>
</gene>
<protein>
    <recommendedName>
        <fullName evidence="3">DNA binding HTH domain-containing protein</fullName>
    </recommendedName>
</protein>
<dbReference type="SUPFAM" id="SSF52172">
    <property type="entry name" value="CheY-like"/>
    <property type="match status" value="1"/>
</dbReference>
<sequence length="236" mass="26049">MRESIDCAVVMLPEHTGWIEAFLNDCRPARDRLRLHCIAPDGGPWHAGLAAVAPPADALRRAALALKRYDVCLLPVALPTLGWTRMALAAAQGAVETPLIGVVRDMTAAGMQDLLGLGMVDFLRLPVCAEELRIRLEQWAAPPSRPVPARRRVRRPAADSLPCIAAPVLAEPAEVEPFRSAKARIVTEFERHYVTGLLSRHQGNISQAARAARKNRRAFWQLMRKHDIAAEAFRPD</sequence>
<dbReference type="RefSeq" id="WP_345249830.1">
    <property type="nucleotide sequence ID" value="NZ_BAABFO010000010.1"/>
</dbReference>
<proteinExistence type="predicted"/>
<evidence type="ECO:0008006" key="3">
    <source>
        <dbReference type="Google" id="ProtNLM"/>
    </source>
</evidence>
<keyword evidence="2" id="KW-1185">Reference proteome</keyword>
<dbReference type="Proteomes" id="UP001501671">
    <property type="component" value="Unassembled WGS sequence"/>
</dbReference>